<dbReference type="AlphaFoldDB" id="A0A512NQ57"/>
<keyword evidence="2" id="KW-1185">Reference proteome</keyword>
<reference evidence="1 2" key="1">
    <citation type="submission" date="2019-07" db="EMBL/GenBank/DDBJ databases">
        <title>Whole genome shotgun sequence of Reyranella soli NBRC 108950.</title>
        <authorList>
            <person name="Hosoyama A."/>
            <person name="Uohara A."/>
            <person name="Ohji S."/>
            <person name="Ichikawa N."/>
        </authorList>
    </citation>
    <scope>NUCLEOTIDE SEQUENCE [LARGE SCALE GENOMIC DNA]</scope>
    <source>
        <strain evidence="1 2">NBRC 108950</strain>
    </source>
</reference>
<gene>
    <name evidence="1" type="ORF">RSO01_82180</name>
</gene>
<sequence>MEAVMKAKLKQLIEDYACRPKQVVPLPATEAAKIALYDYIDSVEIVAAEVKAAA</sequence>
<name>A0A512NQ57_9HYPH</name>
<evidence type="ECO:0000313" key="1">
    <source>
        <dbReference type="EMBL" id="GEP61052.1"/>
    </source>
</evidence>
<dbReference type="Proteomes" id="UP000321058">
    <property type="component" value="Unassembled WGS sequence"/>
</dbReference>
<proteinExistence type="predicted"/>
<dbReference type="EMBL" id="BKAJ01000198">
    <property type="protein sequence ID" value="GEP61052.1"/>
    <property type="molecule type" value="Genomic_DNA"/>
</dbReference>
<organism evidence="1 2">
    <name type="scientific">Reyranella soli</name>
    <dbReference type="NCBI Taxonomy" id="1230389"/>
    <lineage>
        <taxon>Bacteria</taxon>
        <taxon>Pseudomonadati</taxon>
        <taxon>Pseudomonadota</taxon>
        <taxon>Alphaproteobacteria</taxon>
        <taxon>Hyphomicrobiales</taxon>
        <taxon>Reyranellaceae</taxon>
        <taxon>Reyranella</taxon>
    </lineage>
</organism>
<protein>
    <submittedName>
        <fullName evidence="1">Uncharacterized protein</fullName>
    </submittedName>
</protein>
<comment type="caution">
    <text evidence="1">The sequence shown here is derived from an EMBL/GenBank/DDBJ whole genome shotgun (WGS) entry which is preliminary data.</text>
</comment>
<evidence type="ECO:0000313" key="2">
    <source>
        <dbReference type="Proteomes" id="UP000321058"/>
    </source>
</evidence>
<accession>A0A512NQ57</accession>